<dbReference type="EMBL" id="RCXO01000028">
    <property type="protein sequence ID" value="RYT78375.1"/>
    <property type="molecule type" value="Genomic_DNA"/>
</dbReference>
<dbReference type="RefSeq" id="WP_117691420.1">
    <property type="nucleotide sequence ID" value="NZ_BAABZC010000002.1"/>
</dbReference>
<name>A0A4Q5H9R0_9BACE</name>
<evidence type="ECO:0000259" key="3">
    <source>
        <dbReference type="Pfam" id="PF13807"/>
    </source>
</evidence>
<dbReference type="GO" id="GO:0005886">
    <property type="term" value="C:plasma membrane"/>
    <property type="evidence" value="ECO:0007669"/>
    <property type="project" value="TreeGrafter"/>
</dbReference>
<evidence type="ECO:0000256" key="2">
    <source>
        <dbReference type="SAM" id="Phobius"/>
    </source>
</evidence>
<dbReference type="InterPro" id="IPR050445">
    <property type="entry name" value="Bact_polysacc_biosynth/exp"/>
</dbReference>
<feature type="coiled-coil region" evidence="1">
    <location>
        <begin position="264"/>
        <end position="298"/>
    </location>
</feature>
<keyword evidence="2" id="KW-1133">Transmembrane helix</keyword>
<dbReference type="PANTHER" id="PTHR32309:SF13">
    <property type="entry name" value="FERRIC ENTEROBACTIN TRANSPORT PROTEIN FEPE"/>
    <property type="match status" value="1"/>
</dbReference>
<comment type="caution">
    <text evidence="4">The sequence shown here is derived from an EMBL/GenBank/DDBJ whole genome shotgun (WGS) entry which is preliminary data.</text>
</comment>
<protein>
    <recommendedName>
        <fullName evidence="3">Tyrosine-protein kinase G-rich domain-containing protein</fullName>
    </recommendedName>
</protein>
<dbReference type="GO" id="GO:0004713">
    <property type="term" value="F:protein tyrosine kinase activity"/>
    <property type="evidence" value="ECO:0007669"/>
    <property type="project" value="TreeGrafter"/>
</dbReference>
<gene>
    <name evidence="4" type="ORF">EAJ06_18485</name>
</gene>
<evidence type="ECO:0000313" key="5">
    <source>
        <dbReference type="Proteomes" id="UP000291191"/>
    </source>
</evidence>
<dbReference type="InterPro" id="IPR032807">
    <property type="entry name" value="GNVR"/>
</dbReference>
<dbReference type="PANTHER" id="PTHR32309">
    <property type="entry name" value="TYROSINE-PROTEIN KINASE"/>
    <property type="match status" value="1"/>
</dbReference>
<dbReference type="AlphaFoldDB" id="A0A4Q5H9R0"/>
<organism evidence="4 5">
    <name type="scientific">Bacteroides intestinalis</name>
    <dbReference type="NCBI Taxonomy" id="329854"/>
    <lineage>
        <taxon>Bacteria</taxon>
        <taxon>Pseudomonadati</taxon>
        <taxon>Bacteroidota</taxon>
        <taxon>Bacteroidia</taxon>
        <taxon>Bacteroidales</taxon>
        <taxon>Bacteroidaceae</taxon>
        <taxon>Bacteroides</taxon>
    </lineage>
</organism>
<evidence type="ECO:0000256" key="1">
    <source>
        <dbReference type="SAM" id="Coils"/>
    </source>
</evidence>
<accession>A0A4Q5H9R0</accession>
<reference evidence="4 5" key="1">
    <citation type="journal article" date="2019" name="Science, e1252229">
        <title>Invertible promoters mediate bacterial phase variation, antibiotic resistance, and host adaptation in the gut.</title>
        <authorList>
            <person name="Jiang X."/>
            <person name="Hall A.B."/>
            <person name="Arthur T.D."/>
            <person name="Plichta D.R."/>
            <person name="Covington C.T."/>
            <person name="Poyet M."/>
            <person name="Crothers J."/>
            <person name="Moses P.L."/>
            <person name="Tolonen A.C."/>
            <person name="Vlamakis H."/>
            <person name="Alm E.J."/>
            <person name="Xavier R.J."/>
        </authorList>
    </citation>
    <scope>NUCLEOTIDE SEQUENCE [LARGE SCALE GENOMIC DNA]</scope>
    <source>
        <strain evidence="5">bf_0095</strain>
    </source>
</reference>
<sequence>MNDENIHIGALLKQCIAYWKIYVSVGIICLIAAIWFILATPKEYEFTARMQLIRDNQGMMSELKMLKSAGIGSLLGGGSSGPSIEDEVIVLTSRANMTEAILKTGYQIETRQRQGLKNVLLYGKDNPVNLLFPEQFLDTISKPIRIKLTLSNGTIQSAKIKSTLFETVTVKKQSLPCQIELPVGTIVIDSNTDIPISGEKSLAIRINPLQKTYEDLYEEFYAGAQETISDIILLIFENENKQRGYDFVNTIMTIYNQYSRDVKVKEASLNAKFVKERLDNVTTELAYLEHRIEVYKKQNNIPEPALYAKAAITGYQELESTILETEARLKILDYVVDYMKNPLNEYTSVPAIEGVGEKSIALYNQLVLDRQRLLLSSEKDNPALILANKQLAEQRKMLMEAIDAARQGIRASLKEINKKNQTFSNQLSALPTQEREYIEMKRQQKIKETVYLFLMQKLQEKELVNSPDEQAGRVIDAAYCSALPIYPRKLIVLAIALVATFIISFIIISLRVFVFSKTK</sequence>
<dbReference type="OrthoDB" id="9794577at2"/>
<feature type="transmembrane region" description="Helical" evidence="2">
    <location>
        <begin position="490"/>
        <end position="514"/>
    </location>
</feature>
<keyword evidence="1" id="KW-0175">Coiled coil</keyword>
<keyword evidence="5" id="KW-1185">Reference proteome</keyword>
<feature type="domain" description="Tyrosine-protein kinase G-rich" evidence="3">
    <location>
        <begin position="434"/>
        <end position="512"/>
    </location>
</feature>
<feature type="transmembrane region" description="Helical" evidence="2">
    <location>
        <begin position="21"/>
        <end position="38"/>
    </location>
</feature>
<dbReference type="Proteomes" id="UP000291191">
    <property type="component" value="Unassembled WGS sequence"/>
</dbReference>
<keyword evidence="2" id="KW-0812">Transmembrane</keyword>
<keyword evidence="2" id="KW-0472">Membrane</keyword>
<evidence type="ECO:0000313" key="4">
    <source>
        <dbReference type="EMBL" id="RYT78375.1"/>
    </source>
</evidence>
<dbReference type="Pfam" id="PF13807">
    <property type="entry name" value="GNVR"/>
    <property type="match status" value="1"/>
</dbReference>
<proteinExistence type="predicted"/>